<name>C3MH91_SINFN</name>
<dbReference type="RefSeq" id="WP_012709134.1">
    <property type="nucleotide sequence ID" value="NC_012587.1"/>
</dbReference>
<feature type="compositionally biased region" description="Basic and acidic residues" evidence="1">
    <location>
        <begin position="127"/>
        <end position="138"/>
    </location>
</feature>
<dbReference type="InterPro" id="IPR016039">
    <property type="entry name" value="Thiolase-like"/>
</dbReference>
<keyword evidence="4" id="KW-1185">Reference proteome</keyword>
<reference evidence="3 4" key="1">
    <citation type="journal article" date="2009" name="Appl. Environ. Microbiol.">
        <title>Rhizobium sp. strain NGR234 possesses a remarkable number of secretion systems.</title>
        <authorList>
            <person name="Schmeisser C."/>
            <person name="Liesegang H."/>
            <person name="Krysciak D."/>
            <person name="Bakkou N."/>
            <person name="Le Quere A."/>
            <person name="Wollherr A."/>
            <person name="Heinemeyer I."/>
            <person name="Morgenstern B."/>
            <person name="Pommerening-Roeser A."/>
            <person name="Flores M."/>
            <person name="Palacios R."/>
            <person name="Brenner S."/>
            <person name="Gottschalk G."/>
            <person name="Schmitz R.A."/>
            <person name="Broughton W.J."/>
            <person name="Perret X."/>
            <person name="Strittmatter A.W."/>
            <person name="Streit W.R."/>
        </authorList>
    </citation>
    <scope>NUCLEOTIDE SEQUENCE [LARGE SCALE GENOMIC DNA]</scope>
    <source>
        <strain evidence="4">NBRC 101917 / NGR234</strain>
    </source>
</reference>
<dbReference type="InterPro" id="IPR020617">
    <property type="entry name" value="Thiolase_C"/>
</dbReference>
<feature type="region of interest" description="Disordered" evidence="1">
    <location>
        <begin position="113"/>
        <end position="138"/>
    </location>
</feature>
<dbReference type="GO" id="GO:0016747">
    <property type="term" value="F:acyltransferase activity, transferring groups other than amino-acyl groups"/>
    <property type="evidence" value="ECO:0007669"/>
    <property type="project" value="InterPro"/>
</dbReference>
<dbReference type="AlphaFoldDB" id="C3MH91"/>
<dbReference type="SUPFAM" id="SSF53901">
    <property type="entry name" value="Thiolase-like"/>
    <property type="match status" value="1"/>
</dbReference>
<dbReference type="Pfam" id="PF02803">
    <property type="entry name" value="Thiolase_C"/>
    <property type="match status" value="1"/>
</dbReference>
<dbReference type="STRING" id="394.NGR_c26200"/>
<feature type="domain" description="Thiolase C-terminal" evidence="2">
    <location>
        <begin position="74"/>
        <end position="103"/>
    </location>
</feature>
<evidence type="ECO:0000313" key="3">
    <source>
        <dbReference type="EMBL" id="ACP26377.1"/>
    </source>
</evidence>
<accession>C3MH91</accession>
<organism evidence="3 4">
    <name type="scientific">Sinorhizobium fredii (strain NBRC 101917 / NGR234)</name>
    <dbReference type="NCBI Taxonomy" id="394"/>
    <lineage>
        <taxon>Bacteria</taxon>
        <taxon>Pseudomonadati</taxon>
        <taxon>Pseudomonadota</taxon>
        <taxon>Alphaproteobacteria</taxon>
        <taxon>Hyphomicrobiales</taxon>
        <taxon>Rhizobiaceae</taxon>
        <taxon>Sinorhizobium/Ensifer group</taxon>
        <taxon>Sinorhizobium</taxon>
    </lineage>
</organism>
<dbReference type="PATRIC" id="fig|394.7.peg.5443"/>
<proteinExistence type="predicted"/>
<dbReference type="HOGENOM" id="CLU_1905029_0_0_5"/>
<gene>
    <name evidence="3" type="ordered locus">NGR_c26200</name>
</gene>
<dbReference type="KEGG" id="rhi:NGR_c26200"/>
<evidence type="ECO:0000313" key="4">
    <source>
        <dbReference type="Proteomes" id="UP000001054"/>
    </source>
</evidence>
<dbReference type="eggNOG" id="COG0183">
    <property type="taxonomic scope" value="Bacteria"/>
</dbReference>
<protein>
    <submittedName>
        <fullName evidence="3">Beta-ketoadipyl CoA thiolase</fullName>
    </submittedName>
</protein>
<feature type="compositionally biased region" description="Basic residues" evidence="1">
    <location>
        <begin position="116"/>
        <end position="126"/>
    </location>
</feature>
<evidence type="ECO:0000256" key="1">
    <source>
        <dbReference type="SAM" id="MobiDB-lite"/>
    </source>
</evidence>
<dbReference type="Proteomes" id="UP000001054">
    <property type="component" value="Chromosome"/>
</dbReference>
<dbReference type="EMBL" id="CP001389">
    <property type="protein sequence ID" value="ACP26377.1"/>
    <property type="molecule type" value="Genomic_DNA"/>
</dbReference>
<dbReference type="Gene3D" id="3.40.47.10">
    <property type="match status" value="1"/>
</dbReference>
<sequence>MSETFGCDALRIRIGGYGKAPFVSPRLKATAGVDSMPETADNVTEDFGVSRADAGVFADDLVPALADEAPHLIPHGGAIAIGHPIGMCGARLVTTAVCQRHRQGWPLRAVHDVHQRRPGHRHHSRARPAEESPCMRKW</sequence>
<evidence type="ECO:0000259" key="2">
    <source>
        <dbReference type="Pfam" id="PF02803"/>
    </source>
</evidence>